<dbReference type="AlphaFoldDB" id="E6QGQ9"/>
<evidence type="ECO:0000313" key="2">
    <source>
        <dbReference type="EMBL" id="CBI06423.1"/>
    </source>
</evidence>
<dbReference type="InterPro" id="IPR007001">
    <property type="entry name" value="Shufflon_N"/>
</dbReference>
<comment type="caution">
    <text evidence="2">The sequence shown here is derived from an EMBL/GenBank/DDBJ whole genome shotgun (WGS) entry which is preliminary data.</text>
</comment>
<sequence>MPIAILFMFVALALITPTLMHGIQQSNQLIMGTVAAKQLHQVTVAAKGYITAYAGAIEGQATATTPATITVPMLVNTGFLPQGFQAGNPYGQTWEVQVLQPQPGNLQALVLSQGGTPIQPADAPRIASEAGAEGGTINTAINTAQGSYGGWSVSMNGYANPGAGHLAALVAYSNGQLQSDYLYRVAVPGQPQLNTMQTNLNMGANNINNAQNVNVNQYVNVGVPGTAETGYCQTDAQGHCIGQIAAAGQSESDLPAGWWGGVISRDVYGTATIAAGTNNQVAAYMNSVGDIGANGNVTANGTVQGGYVNSTGDVNAQNALTVGPASGYGGNWWANSAGDSSQSGNLWASGNINTPGFYANNNGYAGTTDTFTVGSRVILGTAFGSANIGWGCSPNGEIAANANGSGQVLACQGGTWQAMGGGGGPVQVAQFAAGTGPIPGYWQLCAAETEVNEIGGIWVSGGPYNINGSNFYTWYQNSNRPNGGGVGQYVCENWAFP</sequence>
<dbReference type="Pfam" id="PF04917">
    <property type="entry name" value="Shufflon_N"/>
    <property type="match status" value="1"/>
</dbReference>
<protein>
    <recommendedName>
        <fullName evidence="1">Bacterial shufflon protein N-terminal domain-containing protein</fullName>
    </recommendedName>
</protein>
<name>E6QGQ9_9ZZZZ</name>
<proteinExistence type="predicted"/>
<gene>
    <name evidence="2" type="ORF">CARN5_0064</name>
</gene>
<feature type="domain" description="Bacterial shufflon protein N-terminal" evidence="1">
    <location>
        <begin position="34"/>
        <end position="322"/>
    </location>
</feature>
<reference evidence="2" key="1">
    <citation type="submission" date="2009-10" db="EMBL/GenBank/DDBJ databases">
        <title>Diversity of trophic interactions inside an arsenic-rich microbial ecosystem.</title>
        <authorList>
            <person name="Bertin P.N."/>
            <person name="Heinrich-Salmeron A."/>
            <person name="Pelletier E."/>
            <person name="Goulhen-Chollet F."/>
            <person name="Arsene-Ploetze F."/>
            <person name="Gallien S."/>
            <person name="Calteau A."/>
            <person name="Vallenet D."/>
            <person name="Casiot C."/>
            <person name="Chane-Woon-Ming B."/>
            <person name="Giloteaux L."/>
            <person name="Barakat M."/>
            <person name="Bonnefoy V."/>
            <person name="Bruneel O."/>
            <person name="Chandler M."/>
            <person name="Cleiss J."/>
            <person name="Duran R."/>
            <person name="Elbaz-Poulichet F."/>
            <person name="Fonknechten N."/>
            <person name="Lauga B."/>
            <person name="Mornico D."/>
            <person name="Ortet P."/>
            <person name="Schaeffer C."/>
            <person name="Siguier P."/>
            <person name="Alexander Thil Smith A."/>
            <person name="Van Dorsselaer A."/>
            <person name="Weissenbach J."/>
            <person name="Medigue C."/>
            <person name="Le Paslier D."/>
        </authorList>
    </citation>
    <scope>NUCLEOTIDE SEQUENCE</scope>
</reference>
<accession>E6QGQ9</accession>
<dbReference type="EMBL" id="CABP01000179">
    <property type="protein sequence ID" value="CBI06423.1"/>
    <property type="molecule type" value="Genomic_DNA"/>
</dbReference>
<evidence type="ECO:0000259" key="1">
    <source>
        <dbReference type="Pfam" id="PF04917"/>
    </source>
</evidence>
<organism evidence="2">
    <name type="scientific">mine drainage metagenome</name>
    <dbReference type="NCBI Taxonomy" id="410659"/>
    <lineage>
        <taxon>unclassified sequences</taxon>
        <taxon>metagenomes</taxon>
        <taxon>ecological metagenomes</taxon>
    </lineage>
</organism>